<gene>
    <name evidence="2" type="ORF">LVIROSA_LOCUS13963</name>
</gene>
<dbReference type="EMBL" id="CAKMRJ010002223">
    <property type="protein sequence ID" value="CAH1426909.1"/>
    <property type="molecule type" value="Genomic_DNA"/>
</dbReference>
<protein>
    <submittedName>
        <fullName evidence="2">Uncharacterized protein</fullName>
    </submittedName>
</protein>
<dbReference type="AlphaFoldDB" id="A0AAU9MGA1"/>
<sequence>MKYVKLCYSTTVFTGNSVMESGLKHYAKLRSPALFTLQLCQLCLPYNTNYAKLIIFFFLFSGGFLPGGRVRAPSKIPKINDSELDERTIDSREMLCHLQV</sequence>
<evidence type="ECO:0000256" key="1">
    <source>
        <dbReference type="SAM" id="Phobius"/>
    </source>
</evidence>
<comment type="caution">
    <text evidence="2">The sequence shown here is derived from an EMBL/GenBank/DDBJ whole genome shotgun (WGS) entry which is preliminary data.</text>
</comment>
<accession>A0AAU9MGA1</accession>
<keyword evidence="1" id="KW-1133">Transmembrane helix</keyword>
<keyword evidence="1" id="KW-0472">Membrane</keyword>
<feature type="transmembrane region" description="Helical" evidence="1">
    <location>
        <begin position="50"/>
        <end position="68"/>
    </location>
</feature>
<keyword evidence="3" id="KW-1185">Reference proteome</keyword>
<dbReference type="Proteomes" id="UP001157418">
    <property type="component" value="Unassembled WGS sequence"/>
</dbReference>
<reference evidence="2 3" key="1">
    <citation type="submission" date="2022-01" db="EMBL/GenBank/DDBJ databases">
        <authorList>
            <person name="Xiong W."/>
            <person name="Schranz E."/>
        </authorList>
    </citation>
    <scope>NUCLEOTIDE SEQUENCE [LARGE SCALE GENOMIC DNA]</scope>
</reference>
<evidence type="ECO:0000313" key="3">
    <source>
        <dbReference type="Proteomes" id="UP001157418"/>
    </source>
</evidence>
<proteinExistence type="predicted"/>
<evidence type="ECO:0000313" key="2">
    <source>
        <dbReference type="EMBL" id="CAH1426909.1"/>
    </source>
</evidence>
<keyword evidence="1" id="KW-0812">Transmembrane</keyword>
<organism evidence="2 3">
    <name type="scientific">Lactuca virosa</name>
    <dbReference type="NCBI Taxonomy" id="75947"/>
    <lineage>
        <taxon>Eukaryota</taxon>
        <taxon>Viridiplantae</taxon>
        <taxon>Streptophyta</taxon>
        <taxon>Embryophyta</taxon>
        <taxon>Tracheophyta</taxon>
        <taxon>Spermatophyta</taxon>
        <taxon>Magnoliopsida</taxon>
        <taxon>eudicotyledons</taxon>
        <taxon>Gunneridae</taxon>
        <taxon>Pentapetalae</taxon>
        <taxon>asterids</taxon>
        <taxon>campanulids</taxon>
        <taxon>Asterales</taxon>
        <taxon>Asteraceae</taxon>
        <taxon>Cichorioideae</taxon>
        <taxon>Cichorieae</taxon>
        <taxon>Lactucinae</taxon>
        <taxon>Lactuca</taxon>
    </lineage>
</organism>
<name>A0AAU9MGA1_9ASTR</name>